<feature type="signal peptide" evidence="1">
    <location>
        <begin position="1"/>
        <end position="25"/>
    </location>
</feature>
<proteinExistence type="predicted"/>
<dbReference type="PANTHER" id="PTHR36806">
    <property type="entry name" value="ADENINE PHOSPHORIBOSYLTRANSFERASE"/>
    <property type="match status" value="1"/>
</dbReference>
<protein>
    <submittedName>
        <fullName evidence="2">Uncharacterized protein</fullName>
    </submittedName>
</protein>
<organism evidence="2 3">
    <name type="scientific">Rubus argutus</name>
    <name type="common">Southern blackberry</name>
    <dbReference type="NCBI Taxonomy" id="59490"/>
    <lineage>
        <taxon>Eukaryota</taxon>
        <taxon>Viridiplantae</taxon>
        <taxon>Streptophyta</taxon>
        <taxon>Embryophyta</taxon>
        <taxon>Tracheophyta</taxon>
        <taxon>Spermatophyta</taxon>
        <taxon>Magnoliopsida</taxon>
        <taxon>eudicotyledons</taxon>
        <taxon>Gunneridae</taxon>
        <taxon>Pentapetalae</taxon>
        <taxon>rosids</taxon>
        <taxon>fabids</taxon>
        <taxon>Rosales</taxon>
        <taxon>Rosaceae</taxon>
        <taxon>Rosoideae</taxon>
        <taxon>Rosoideae incertae sedis</taxon>
        <taxon>Rubus</taxon>
    </lineage>
</organism>
<feature type="chain" id="PRO_5043340501" evidence="1">
    <location>
        <begin position="26"/>
        <end position="154"/>
    </location>
</feature>
<accession>A0AAW1XJN2</accession>
<dbReference type="AlphaFoldDB" id="A0AAW1XJN2"/>
<reference evidence="2 3" key="1">
    <citation type="journal article" date="2023" name="G3 (Bethesda)">
        <title>A chromosome-length genome assembly and annotation of blackberry (Rubus argutus, cv. 'Hillquist').</title>
        <authorList>
            <person name="Bruna T."/>
            <person name="Aryal R."/>
            <person name="Dudchenko O."/>
            <person name="Sargent D.J."/>
            <person name="Mead D."/>
            <person name="Buti M."/>
            <person name="Cavallini A."/>
            <person name="Hytonen T."/>
            <person name="Andres J."/>
            <person name="Pham M."/>
            <person name="Weisz D."/>
            <person name="Mascagni F."/>
            <person name="Usai G."/>
            <person name="Natali L."/>
            <person name="Bassil N."/>
            <person name="Fernandez G.E."/>
            <person name="Lomsadze A."/>
            <person name="Armour M."/>
            <person name="Olukolu B."/>
            <person name="Poorten T."/>
            <person name="Britton C."/>
            <person name="Davik J."/>
            <person name="Ashrafi H."/>
            <person name="Aiden E.L."/>
            <person name="Borodovsky M."/>
            <person name="Worthington M."/>
        </authorList>
    </citation>
    <scope>NUCLEOTIDE SEQUENCE [LARGE SCALE GENOMIC DNA]</scope>
    <source>
        <strain evidence="2">PI 553951</strain>
    </source>
</reference>
<comment type="caution">
    <text evidence="2">The sequence shown here is derived from an EMBL/GenBank/DDBJ whole genome shotgun (WGS) entry which is preliminary data.</text>
</comment>
<sequence length="154" mass="16987">MAKTTPSPAILFLTFLLLITPPTLPTPPHTPQYRNLFSLAHSLMTRVANLRAARGDYSGSERARNIAAKMDRGLGLGSGGYVVGGMGLRQELLVDGTCPTRKCTAPVSTSLLRRLLRVFSGRETLREVVKAIPREVWWRDLGLQYASNSKHQDL</sequence>
<keyword evidence="3" id="KW-1185">Reference proteome</keyword>
<dbReference type="EMBL" id="JBEDUW010000003">
    <property type="protein sequence ID" value="KAK9936684.1"/>
    <property type="molecule type" value="Genomic_DNA"/>
</dbReference>
<keyword evidence="1" id="KW-0732">Signal</keyword>
<dbReference type="Proteomes" id="UP001457282">
    <property type="component" value="Unassembled WGS sequence"/>
</dbReference>
<evidence type="ECO:0000256" key="1">
    <source>
        <dbReference type="SAM" id="SignalP"/>
    </source>
</evidence>
<evidence type="ECO:0000313" key="3">
    <source>
        <dbReference type="Proteomes" id="UP001457282"/>
    </source>
</evidence>
<name>A0AAW1XJN2_RUBAR</name>
<evidence type="ECO:0000313" key="2">
    <source>
        <dbReference type="EMBL" id="KAK9936684.1"/>
    </source>
</evidence>
<gene>
    <name evidence="2" type="ORF">M0R45_013512</name>
</gene>